<keyword evidence="8 13" id="KW-0812">Transmembrane</keyword>
<dbReference type="GO" id="GO:0042910">
    <property type="term" value="F:xenobiotic transmembrane transporter activity"/>
    <property type="evidence" value="ECO:0007669"/>
    <property type="project" value="InterPro"/>
</dbReference>
<dbReference type="InterPro" id="IPR050222">
    <property type="entry name" value="MATE_MdtK"/>
</dbReference>
<proteinExistence type="inferred from homology"/>
<evidence type="ECO:0000256" key="7">
    <source>
        <dbReference type="ARBA" id="ARBA00022475"/>
    </source>
</evidence>
<dbReference type="AlphaFoldDB" id="A0A1S9NA03"/>
<feature type="transmembrane region" description="Helical" evidence="13">
    <location>
        <begin position="133"/>
        <end position="152"/>
    </location>
</feature>
<dbReference type="GO" id="GO:0005886">
    <property type="term" value="C:plasma membrane"/>
    <property type="evidence" value="ECO:0007669"/>
    <property type="project" value="UniProtKB-SubCell"/>
</dbReference>
<keyword evidence="7" id="KW-1003">Cell membrane</keyword>
<evidence type="ECO:0000256" key="5">
    <source>
        <dbReference type="ARBA" id="ARBA00022448"/>
    </source>
</evidence>
<evidence type="ECO:0000256" key="10">
    <source>
        <dbReference type="ARBA" id="ARBA00023065"/>
    </source>
</evidence>
<evidence type="ECO:0000313" key="14">
    <source>
        <dbReference type="EMBL" id="OOP74312.1"/>
    </source>
</evidence>
<comment type="caution">
    <text evidence="14">The sequence shown here is derived from an EMBL/GenBank/DDBJ whole genome shotgun (WGS) entry which is preliminary data.</text>
</comment>
<feature type="transmembrane region" description="Helical" evidence="13">
    <location>
        <begin position="407"/>
        <end position="430"/>
    </location>
</feature>
<evidence type="ECO:0000256" key="4">
    <source>
        <dbReference type="ARBA" id="ARBA00020268"/>
    </source>
</evidence>
<dbReference type="PIRSF" id="PIRSF006603">
    <property type="entry name" value="DinF"/>
    <property type="match status" value="1"/>
</dbReference>
<reference evidence="14 15" key="1">
    <citation type="submission" date="2017-02" db="EMBL/GenBank/DDBJ databases">
        <title>Genome sequence of Clostridium beijerinckii Br21.</title>
        <authorList>
            <person name="Fonseca B.C."/>
            <person name="Guazzaroni M.E."/>
            <person name="Riano-Pachon D.M."/>
            <person name="Reginatto V."/>
        </authorList>
    </citation>
    <scope>NUCLEOTIDE SEQUENCE [LARGE SCALE GENOMIC DNA]</scope>
    <source>
        <strain evidence="14 15">Br21</strain>
    </source>
</reference>
<dbReference type="RefSeq" id="WP_078115114.1">
    <property type="nucleotide sequence ID" value="NZ_MWMH01000002.1"/>
</dbReference>
<evidence type="ECO:0000256" key="9">
    <source>
        <dbReference type="ARBA" id="ARBA00022989"/>
    </source>
</evidence>
<gene>
    <name evidence="14" type="ORF">CBEIBR21_07415</name>
</gene>
<dbReference type="GO" id="GO:0006811">
    <property type="term" value="P:monoatomic ion transport"/>
    <property type="evidence" value="ECO:0007669"/>
    <property type="project" value="UniProtKB-KW"/>
</dbReference>
<feature type="transmembrane region" description="Helical" evidence="13">
    <location>
        <begin position="312"/>
        <end position="331"/>
    </location>
</feature>
<evidence type="ECO:0000256" key="2">
    <source>
        <dbReference type="ARBA" id="ARBA00004651"/>
    </source>
</evidence>
<accession>A0A1S9NA03</accession>
<name>A0A1S9NA03_CLOBE</name>
<dbReference type="EMBL" id="MWMH01000002">
    <property type="protein sequence ID" value="OOP74312.1"/>
    <property type="molecule type" value="Genomic_DNA"/>
</dbReference>
<dbReference type="Pfam" id="PF01554">
    <property type="entry name" value="MatE"/>
    <property type="match status" value="2"/>
</dbReference>
<dbReference type="PANTHER" id="PTHR43298:SF2">
    <property type="entry name" value="FMN_FAD EXPORTER YEEO-RELATED"/>
    <property type="match status" value="1"/>
</dbReference>
<evidence type="ECO:0000256" key="3">
    <source>
        <dbReference type="ARBA" id="ARBA00010199"/>
    </source>
</evidence>
<comment type="subcellular location">
    <subcellularLocation>
        <location evidence="2">Cell membrane</location>
        <topology evidence="2">Multi-pass membrane protein</topology>
    </subcellularLocation>
</comment>
<dbReference type="NCBIfam" id="TIGR00797">
    <property type="entry name" value="matE"/>
    <property type="match status" value="1"/>
</dbReference>
<feature type="transmembrane region" description="Helical" evidence="13">
    <location>
        <begin position="346"/>
        <end position="368"/>
    </location>
</feature>
<keyword evidence="6" id="KW-0050">Antiport</keyword>
<feature type="transmembrane region" description="Helical" evidence="13">
    <location>
        <begin position="12"/>
        <end position="35"/>
    </location>
</feature>
<keyword evidence="10" id="KW-0406">Ion transport</keyword>
<keyword evidence="5" id="KW-0813">Transport</keyword>
<feature type="transmembrane region" description="Helical" evidence="13">
    <location>
        <begin position="191"/>
        <end position="212"/>
    </location>
</feature>
<dbReference type="Proteomes" id="UP000190959">
    <property type="component" value="Unassembled WGS sequence"/>
</dbReference>
<evidence type="ECO:0000256" key="13">
    <source>
        <dbReference type="SAM" id="Phobius"/>
    </source>
</evidence>
<feature type="transmembrane region" description="Helical" evidence="13">
    <location>
        <begin position="278"/>
        <end position="300"/>
    </location>
</feature>
<evidence type="ECO:0000256" key="11">
    <source>
        <dbReference type="ARBA" id="ARBA00023136"/>
    </source>
</evidence>
<keyword evidence="11 13" id="KW-0472">Membrane</keyword>
<keyword evidence="9 13" id="KW-1133">Transmembrane helix</keyword>
<evidence type="ECO:0000256" key="6">
    <source>
        <dbReference type="ARBA" id="ARBA00022449"/>
    </source>
</evidence>
<feature type="transmembrane region" description="Helical" evidence="13">
    <location>
        <begin position="47"/>
        <end position="70"/>
    </location>
</feature>
<evidence type="ECO:0000256" key="1">
    <source>
        <dbReference type="ARBA" id="ARBA00003408"/>
    </source>
</evidence>
<evidence type="ECO:0000313" key="15">
    <source>
        <dbReference type="Proteomes" id="UP000190959"/>
    </source>
</evidence>
<feature type="transmembrane region" description="Helical" evidence="13">
    <location>
        <begin position="380"/>
        <end position="401"/>
    </location>
</feature>
<sequence>MRKIDLTEGKVINVITALALPLMGSSLLQFTYNLVDMLWVGGLGSDAVASIGSSSLYVGLGYSINSLVVIGAGIKVAQGIGKKDDNKVKEYINAGIFINILMGLIFGAVLIFIGKELIGFLNIENVVVERDAYYYLALNGPILFFTFFNNLYSRILGSFGNNKLAFKINALGLIINIILDPIFIYTFKFGVLGAAISTLIANIVMFIIYLIKSSGILKFNFQVGINKNKIIKIIRLGFPMAFQRILFTVINIMLAKIIASFGSDAIAGQKIGLEIESVMYMVIGGLNGAVSSFTGQNFGAKKFNRIKEGYNGALKIGIIYSLIIALAFLFLNKPIIRLFIREENTIMIAAVYLQIVAFSQIFSALEMVSNGLFTGIGKPNIPATISVVFTALRIPMSLILIKPFGVNGIWISIALSSILKGIFAYLLYWVKVKGRYIKSSRLYTMW</sequence>
<organism evidence="14 15">
    <name type="scientific">Clostridium beijerinckii</name>
    <name type="common">Clostridium MP</name>
    <dbReference type="NCBI Taxonomy" id="1520"/>
    <lineage>
        <taxon>Bacteria</taxon>
        <taxon>Bacillati</taxon>
        <taxon>Bacillota</taxon>
        <taxon>Clostridia</taxon>
        <taxon>Eubacteriales</taxon>
        <taxon>Clostridiaceae</taxon>
        <taxon>Clostridium</taxon>
    </lineage>
</organism>
<dbReference type="PANTHER" id="PTHR43298">
    <property type="entry name" value="MULTIDRUG RESISTANCE PROTEIN NORM-RELATED"/>
    <property type="match status" value="1"/>
</dbReference>
<evidence type="ECO:0000256" key="8">
    <source>
        <dbReference type="ARBA" id="ARBA00022692"/>
    </source>
</evidence>
<feature type="transmembrane region" description="Helical" evidence="13">
    <location>
        <begin position="164"/>
        <end position="185"/>
    </location>
</feature>
<dbReference type="CDD" id="cd13140">
    <property type="entry name" value="MATE_like_1"/>
    <property type="match status" value="1"/>
</dbReference>
<dbReference type="GO" id="GO:0015297">
    <property type="term" value="F:antiporter activity"/>
    <property type="evidence" value="ECO:0007669"/>
    <property type="project" value="UniProtKB-KW"/>
</dbReference>
<feature type="transmembrane region" description="Helical" evidence="13">
    <location>
        <begin position="233"/>
        <end position="258"/>
    </location>
</feature>
<evidence type="ECO:0000256" key="12">
    <source>
        <dbReference type="ARBA" id="ARBA00031636"/>
    </source>
</evidence>
<protein>
    <recommendedName>
        <fullName evidence="4">Probable multidrug resistance protein NorM</fullName>
    </recommendedName>
    <alternativeName>
        <fullName evidence="12">Multidrug-efflux transporter</fullName>
    </alternativeName>
</protein>
<comment type="function">
    <text evidence="1">Multidrug efflux pump.</text>
</comment>
<dbReference type="InterPro" id="IPR002528">
    <property type="entry name" value="MATE_fam"/>
</dbReference>
<dbReference type="InterPro" id="IPR048279">
    <property type="entry name" value="MdtK-like"/>
</dbReference>
<comment type="similarity">
    <text evidence="3">Belongs to the multi antimicrobial extrusion (MATE) (TC 2.A.66.1) family.</text>
</comment>
<feature type="transmembrane region" description="Helical" evidence="13">
    <location>
        <begin position="91"/>
        <end position="113"/>
    </location>
</feature>